<dbReference type="InterPro" id="IPR059117">
    <property type="entry name" value="APS_kinase_dom"/>
</dbReference>
<dbReference type="Pfam" id="PF01583">
    <property type="entry name" value="APS_kinase"/>
    <property type="match status" value="1"/>
</dbReference>
<reference evidence="4" key="1">
    <citation type="submission" date="2009-09" db="EMBL/GenBank/DDBJ databases">
        <title>The complete chromosome of Desulfohalobium retbaense DSM 5692.</title>
        <authorList>
            <consortium name="US DOE Joint Genome Institute (JGI-PGF)"/>
            <person name="Lucas S."/>
            <person name="Copeland A."/>
            <person name="Lapidus A."/>
            <person name="Glavina del Rio T."/>
            <person name="Dalin E."/>
            <person name="Tice H."/>
            <person name="Bruce D."/>
            <person name="Goodwin L."/>
            <person name="Pitluck S."/>
            <person name="Kyrpides N."/>
            <person name="Mavromatis K."/>
            <person name="Ivanova N."/>
            <person name="Mikhailova N."/>
            <person name="Munk A.C."/>
            <person name="Brettin T."/>
            <person name="Detter J.C."/>
            <person name="Han C."/>
            <person name="Tapia R."/>
            <person name="Larimer F."/>
            <person name="Land M."/>
            <person name="Hauser L."/>
            <person name="Markowitz V."/>
            <person name="Cheng J.-F."/>
            <person name="Hugenholtz P."/>
            <person name="Woyke T."/>
            <person name="Wu D."/>
            <person name="Spring S."/>
            <person name="Klenk H.-P."/>
            <person name="Eisen J.A."/>
        </authorList>
    </citation>
    <scope>NUCLEOTIDE SEQUENCE [LARGE SCALE GENOMIC DNA]</scope>
    <source>
        <strain evidence="4">DSM 5692</strain>
    </source>
</reference>
<dbReference type="EMBL" id="CP001734">
    <property type="protein sequence ID" value="ACV68876.1"/>
    <property type="molecule type" value="Genomic_DNA"/>
</dbReference>
<dbReference type="STRING" id="485915.Dret_1592"/>
<dbReference type="GO" id="GO:0016301">
    <property type="term" value="F:kinase activity"/>
    <property type="evidence" value="ECO:0007669"/>
    <property type="project" value="UniProtKB-KW"/>
</dbReference>
<dbReference type="PANTHER" id="PTHR42700">
    <property type="entry name" value="SULFATE ADENYLYLTRANSFERASE"/>
    <property type="match status" value="1"/>
</dbReference>
<keyword evidence="4" id="KW-1185">Reference proteome</keyword>
<dbReference type="GO" id="GO:0005737">
    <property type="term" value="C:cytoplasm"/>
    <property type="evidence" value="ECO:0007669"/>
    <property type="project" value="TreeGrafter"/>
</dbReference>
<dbReference type="GO" id="GO:0010134">
    <property type="term" value="P:sulfate assimilation via adenylyl sulfate reduction"/>
    <property type="evidence" value="ECO:0007669"/>
    <property type="project" value="TreeGrafter"/>
</dbReference>
<organism evidence="3 4">
    <name type="scientific">Desulfohalobium retbaense (strain ATCC 49708 / DSM 5692 / JCM 16813 / HR100)</name>
    <dbReference type="NCBI Taxonomy" id="485915"/>
    <lineage>
        <taxon>Bacteria</taxon>
        <taxon>Pseudomonadati</taxon>
        <taxon>Thermodesulfobacteriota</taxon>
        <taxon>Desulfovibrionia</taxon>
        <taxon>Desulfovibrionales</taxon>
        <taxon>Desulfohalobiaceae</taxon>
        <taxon>Desulfohalobium</taxon>
    </lineage>
</organism>
<dbReference type="KEGG" id="drt:Dret_1592"/>
<gene>
    <name evidence="3" type="ordered locus">Dret_1592</name>
</gene>
<feature type="domain" description="APS kinase" evidence="2">
    <location>
        <begin position="13"/>
        <end position="144"/>
    </location>
</feature>
<dbReference type="RefSeq" id="WP_015752019.1">
    <property type="nucleotide sequence ID" value="NC_013223.1"/>
</dbReference>
<evidence type="ECO:0000259" key="2">
    <source>
        <dbReference type="Pfam" id="PF01583"/>
    </source>
</evidence>
<dbReference type="SUPFAM" id="SSF52540">
    <property type="entry name" value="P-loop containing nucleoside triphosphate hydrolases"/>
    <property type="match status" value="1"/>
</dbReference>
<protein>
    <submittedName>
        <fullName evidence="3">Adenylylsulfate kinase</fullName>
    </submittedName>
</protein>
<dbReference type="Proteomes" id="UP000001052">
    <property type="component" value="Chromosome"/>
</dbReference>
<keyword evidence="3" id="KW-0418">Kinase</keyword>
<evidence type="ECO:0000313" key="4">
    <source>
        <dbReference type="Proteomes" id="UP000001052"/>
    </source>
</evidence>
<accession>C8X379</accession>
<dbReference type="eggNOG" id="COG0529">
    <property type="taxonomic scope" value="Bacteria"/>
</dbReference>
<dbReference type="HOGENOM" id="CLU_046932_2_3_7"/>
<dbReference type="PANTHER" id="PTHR42700:SF1">
    <property type="entry name" value="SULFATE ADENYLYLTRANSFERASE"/>
    <property type="match status" value="1"/>
</dbReference>
<dbReference type="InterPro" id="IPR050512">
    <property type="entry name" value="Sulf_AdTrans/APS_kinase"/>
</dbReference>
<keyword evidence="1" id="KW-0808">Transferase</keyword>
<dbReference type="AlphaFoldDB" id="C8X379"/>
<evidence type="ECO:0000313" key="3">
    <source>
        <dbReference type="EMBL" id="ACV68876.1"/>
    </source>
</evidence>
<sequence length="205" mass="22939">MNTFETQACPPPGWVVWFVGLPGSGKSSVAAAVKDDLQERGVPVRLLQMDRQRKIYFPSPRYTAEERHRAYTLFAEEAASVAASGLNVIMDGTAPELAMREYGRSLVDYFAEVHIQCRLETAIARESQREGGLVMADLYRKALTRQKTGQQFEGLGQVVGVDVPFETNPLAECVVENDDLTLEEARDEVLRFLEPWRLALTCVND</sequence>
<dbReference type="Gene3D" id="3.40.50.300">
    <property type="entry name" value="P-loop containing nucleotide triphosphate hydrolases"/>
    <property type="match status" value="1"/>
</dbReference>
<dbReference type="InterPro" id="IPR027417">
    <property type="entry name" value="P-loop_NTPase"/>
</dbReference>
<proteinExistence type="predicted"/>
<dbReference type="GO" id="GO:0019379">
    <property type="term" value="P:sulfate assimilation, phosphoadenylyl sulfate reduction by phosphoadenylyl-sulfate reductase (thioredoxin)"/>
    <property type="evidence" value="ECO:0007669"/>
    <property type="project" value="TreeGrafter"/>
</dbReference>
<dbReference type="GO" id="GO:0004781">
    <property type="term" value="F:sulfate adenylyltransferase (ATP) activity"/>
    <property type="evidence" value="ECO:0007669"/>
    <property type="project" value="TreeGrafter"/>
</dbReference>
<reference evidence="3 4" key="2">
    <citation type="journal article" date="2010" name="Stand. Genomic Sci.">
        <title>Complete genome sequence of Desulfohalobium retbaense type strain (HR(100)).</title>
        <authorList>
            <person name="Spring S."/>
            <person name="Nolan M."/>
            <person name="Lapidus A."/>
            <person name="Glavina Del Rio T."/>
            <person name="Copeland A."/>
            <person name="Tice H."/>
            <person name="Cheng J.F."/>
            <person name="Lucas S."/>
            <person name="Land M."/>
            <person name="Chen F."/>
            <person name="Bruce D."/>
            <person name="Goodwin L."/>
            <person name="Pitluck S."/>
            <person name="Ivanova N."/>
            <person name="Mavromatis K."/>
            <person name="Mikhailova N."/>
            <person name="Pati A."/>
            <person name="Chen A."/>
            <person name="Palaniappan K."/>
            <person name="Hauser L."/>
            <person name="Chang Y.J."/>
            <person name="Jeffries C.D."/>
            <person name="Munk C."/>
            <person name="Kiss H."/>
            <person name="Chain P."/>
            <person name="Han C."/>
            <person name="Brettin T."/>
            <person name="Detter J.C."/>
            <person name="Schuler E."/>
            <person name="Goker M."/>
            <person name="Rohde M."/>
            <person name="Bristow J."/>
            <person name="Eisen J.A."/>
            <person name="Markowitz V."/>
            <person name="Hugenholtz P."/>
            <person name="Kyrpides N.C."/>
            <person name="Klenk H.P."/>
        </authorList>
    </citation>
    <scope>NUCLEOTIDE SEQUENCE [LARGE SCALE GENOMIC DNA]</scope>
    <source>
        <strain evidence="3 4">DSM 5692</strain>
    </source>
</reference>
<dbReference type="OrthoDB" id="9804504at2"/>
<evidence type="ECO:0000256" key="1">
    <source>
        <dbReference type="ARBA" id="ARBA00022679"/>
    </source>
</evidence>
<name>C8X379_DESRD</name>